<dbReference type="CDD" id="cd06173">
    <property type="entry name" value="MFS_MefA_like"/>
    <property type="match status" value="1"/>
</dbReference>
<feature type="transmembrane region" description="Helical" evidence="7">
    <location>
        <begin position="7"/>
        <end position="29"/>
    </location>
</feature>
<evidence type="ECO:0000313" key="11">
    <source>
        <dbReference type="Proteomes" id="UP000317180"/>
    </source>
</evidence>
<dbReference type="RefSeq" id="WP_122952370.1">
    <property type="nucleotide sequence ID" value="NZ_BJOD01000026.1"/>
</dbReference>
<keyword evidence="4 7" id="KW-0812">Transmembrane</keyword>
<dbReference type="EMBL" id="BJOD01000026">
    <property type="protein sequence ID" value="GED26631.1"/>
    <property type="molecule type" value="Genomic_DNA"/>
</dbReference>
<evidence type="ECO:0000256" key="4">
    <source>
        <dbReference type="ARBA" id="ARBA00022692"/>
    </source>
</evidence>
<dbReference type="Proteomes" id="UP000276178">
    <property type="component" value="Unassembled WGS sequence"/>
</dbReference>
<dbReference type="PANTHER" id="PTHR43266">
    <property type="entry name" value="MACROLIDE-EFFLUX PROTEIN"/>
    <property type="match status" value="1"/>
</dbReference>
<dbReference type="PANTHER" id="PTHR43266:SF7">
    <property type="entry name" value="TRANSPORTER, PUTATIVE-RELATED"/>
    <property type="match status" value="1"/>
</dbReference>
<evidence type="ECO:0000256" key="3">
    <source>
        <dbReference type="ARBA" id="ARBA00022475"/>
    </source>
</evidence>
<dbReference type="Proteomes" id="UP000317180">
    <property type="component" value="Unassembled WGS sequence"/>
</dbReference>
<feature type="transmembrane region" description="Helical" evidence="7">
    <location>
        <begin position="305"/>
        <end position="327"/>
    </location>
</feature>
<evidence type="ECO:0000256" key="2">
    <source>
        <dbReference type="ARBA" id="ARBA00022448"/>
    </source>
</evidence>
<evidence type="ECO:0000256" key="5">
    <source>
        <dbReference type="ARBA" id="ARBA00022989"/>
    </source>
</evidence>
<dbReference type="GO" id="GO:0005886">
    <property type="term" value="C:plasma membrane"/>
    <property type="evidence" value="ECO:0007669"/>
    <property type="project" value="UniProtKB-SubCell"/>
</dbReference>
<comment type="subcellular location">
    <subcellularLocation>
        <location evidence="1">Cell membrane</location>
        <topology evidence="1">Multi-pass membrane protein</topology>
    </subcellularLocation>
</comment>
<feature type="transmembrane region" description="Helical" evidence="7">
    <location>
        <begin position="251"/>
        <end position="273"/>
    </location>
</feature>
<dbReference type="InterPro" id="IPR036259">
    <property type="entry name" value="MFS_trans_sf"/>
</dbReference>
<reference evidence="9 10" key="1">
    <citation type="submission" date="2018-10" db="EMBL/GenBank/DDBJ databases">
        <title>Phylogenomics of Brevibacillus.</title>
        <authorList>
            <person name="Dunlap C."/>
        </authorList>
    </citation>
    <scope>NUCLEOTIDE SEQUENCE [LARGE SCALE GENOMIC DNA]</scope>
    <source>
        <strain evidence="9 10">NRRL NRS 1219</strain>
    </source>
</reference>
<gene>
    <name evidence="8" type="ORF">BAG01nite_27330</name>
    <name evidence="9" type="ORF">EB820_00135</name>
</gene>
<keyword evidence="3" id="KW-1003">Cell membrane</keyword>
<evidence type="ECO:0000313" key="9">
    <source>
        <dbReference type="EMBL" id="RNB62130.1"/>
    </source>
</evidence>
<feature type="transmembrane region" description="Helical" evidence="7">
    <location>
        <begin position="154"/>
        <end position="172"/>
    </location>
</feature>
<dbReference type="Pfam" id="PF07690">
    <property type="entry name" value="MFS_1"/>
    <property type="match status" value="1"/>
</dbReference>
<dbReference type="OrthoDB" id="9775268at2"/>
<name>A0A3M8BFC0_9BACL</name>
<dbReference type="GO" id="GO:0022857">
    <property type="term" value="F:transmembrane transporter activity"/>
    <property type="evidence" value="ECO:0007669"/>
    <property type="project" value="InterPro"/>
</dbReference>
<feature type="transmembrane region" description="Helical" evidence="7">
    <location>
        <begin position="367"/>
        <end position="389"/>
    </location>
</feature>
<protein>
    <submittedName>
        <fullName evidence="9">MFS transporter</fullName>
    </submittedName>
</protein>
<dbReference type="SUPFAM" id="SSF103473">
    <property type="entry name" value="MFS general substrate transporter"/>
    <property type="match status" value="1"/>
</dbReference>
<comment type="caution">
    <text evidence="9">The sequence shown here is derived from an EMBL/GenBank/DDBJ whole genome shotgun (WGS) entry which is preliminary data.</text>
</comment>
<feature type="transmembrane region" description="Helical" evidence="7">
    <location>
        <begin position="35"/>
        <end position="56"/>
    </location>
</feature>
<dbReference type="EMBL" id="RHHN01000001">
    <property type="protein sequence ID" value="RNB62130.1"/>
    <property type="molecule type" value="Genomic_DNA"/>
</dbReference>
<evidence type="ECO:0000256" key="6">
    <source>
        <dbReference type="ARBA" id="ARBA00023136"/>
    </source>
</evidence>
<sequence length="401" mass="42237">MNVKHYLYVNALSSLGSRMDLIACSALIFTFEHSAFWLTAFFVARQVGGMLFSPFAGMLADRMDRRHAMIASDIGAGLALLAIIAAPHPYVVVAAAFLKGMLYTLFTISFQASLPQMFGMERLVWVNGLKVRLESLVGMAGFVLGGFLTDRVGYALVIGADAASFFLSALLLTRMRWESRAWPKSGAAGERSAGDSGGKQKERGMRAAVRYLQSAPVLLAISLLAAPLSISTASHNYGLPFLADQISHGDATLHGMMWSVMSVGGLLGAYLVGRIPVAPWPGMLGAHWLLAVFIVLAFAADGAVWALLLLAGAGLFGGAAQVLESTLLQQAKNEVRGKVLGVQGLFSRSGFFVGFLAAPAISAVLGLAAMVAVAQALLALALLGLGCYVRKAQQAGGARRG</sequence>
<keyword evidence="5 7" id="KW-1133">Transmembrane helix</keyword>
<dbReference type="AlphaFoldDB" id="A0A3M8BFC0"/>
<evidence type="ECO:0000256" key="7">
    <source>
        <dbReference type="SAM" id="Phobius"/>
    </source>
</evidence>
<proteinExistence type="predicted"/>
<evidence type="ECO:0000256" key="1">
    <source>
        <dbReference type="ARBA" id="ARBA00004651"/>
    </source>
</evidence>
<evidence type="ECO:0000313" key="10">
    <source>
        <dbReference type="Proteomes" id="UP000276178"/>
    </source>
</evidence>
<dbReference type="GeneID" id="82810119"/>
<feature type="transmembrane region" description="Helical" evidence="7">
    <location>
        <begin position="280"/>
        <end position="299"/>
    </location>
</feature>
<keyword evidence="11" id="KW-1185">Reference proteome</keyword>
<organism evidence="9 10">
    <name type="scientific">Brevibacillus agri</name>
    <dbReference type="NCBI Taxonomy" id="51101"/>
    <lineage>
        <taxon>Bacteria</taxon>
        <taxon>Bacillati</taxon>
        <taxon>Bacillota</taxon>
        <taxon>Bacilli</taxon>
        <taxon>Bacillales</taxon>
        <taxon>Paenibacillaceae</taxon>
        <taxon>Brevibacillus</taxon>
    </lineage>
</organism>
<feature type="transmembrane region" description="Helical" evidence="7">
    <location>
        <begin position="339"/>
        <end position="361"/>
    </location>
</feature>
<keyword evidence="6 7" id="KW-0472">Membrane</keyword>
<feature type="transmembrane region" description="Helical" evidence="7">
    <location>
        <begin position="211"/>
        <end position="231"/>
    </location>
</feature>
<dbReference type="Gene3D" id="1.20.1250.20">
    <property type="entry name" value="MFS general substrate transporter like domains"/>
    <property type="match status" value="1"/>
</dbReference>
<dbReference type="InterPro" id="IPR011701">
    <property type="entry name" value="MFS"/>
</dbReference>
<evidence type="ECO:0000313" key="8">
    <source>
        <dbReference type="EMBL" id="GED26631.1"/>
    </source>
</evidence>
<reference evidence="8 11" key="2">
    <citation type="submission" date="2019-06" db="EMBL/GenBank/DDBJ databases">
        <title>Whole genome shotgun sequence of Brevibacillus agri NBRC 15538.</title>
        <authorList>
            <person name="Hosoyama A."/>
            <person name="Uohara A."/>
            <person name="Ohji S."/>
            <person name="Ichikawa N."/>
        </authorList>
    </citation>
    <scope>NUCLEOTIDE SEQUENCE [LARGE SCALE GENOMIC DNA]</scope>
    <source>
        <strain evidence="8 11">NBRC 15538</strain>
    </source>
</reference>
<accession>A0A3M8BFC0</accession>
<keyword evidence="2" id="KW-0813">Transport</keyword>